<feature type="region of interest" description="Disordered" evidence="1">
    <location>
        <begin position="1"/>
        <end position="259"/>
    </location>
</feature>
<feature type="compositionally biased region" description="Low complexity" evidence="1">
    <location>
        <begin position="135"/>
        <end position="147"/>
    </location>
</feature>
<name>A0A9P5RS96_9FUNG</name>
<dbReference type="EMBL" id="JAAAUQ010000939">
    <property type="protein sequence ID" value="KAF9145733.1"/>
    <property type="molecule type" value="Genomic_DNA"/>
</dbReference>
<accession>A0A9P5RS96</accession>
<feature type="compositionally biased region" description="Low complexity" evidence="1">
    <location>
        <begin position="33"/>
        <end position="46"/>
    </location>
</feature>
<protein>
    <submittedName>
        <fullName evidence="2">Uncharacterized protein</fullName>
    </submittedName>
</protein>
<feature type="non-terminal residue" evidence="2">
    <location>
        <position position="1131"/>
    </location>
</feature>
<gene>
    <name evidence="2" type="ORF">BG015_011793</name>
</gene>
<keyword evidence="3" id="KW-1185">Reference proteome</keyword>
<feature type="compositionally biased region" description="Polar residues" evidence="1">
    <location>
        <begin position="55"/>
        <end position="70"/>
    </location>
</feature>
<feature type="compositionally biased region" description="Low complexity" evidence="1">
    <location>
        <begin position="165"/>
        <end position="185"/>
    </location>
</feature>
<feature type="compositionally biased region" description="Low complexity" evidence="1">
    <location>
        <begin position="233"/>
        <end position="246"/>
    </location>
</feature>
<evidence type="ECO:0000313" key="3">
    <source>
        <dbReference type="Proteomes" id="UP000748756"/>
    </source>
</evidence>
<feature type="compositionally biased region" description="Basic and acidic residues" evidence="1">
    <location>
        <begin position="302"/>
        <end position="314"/>
    </location>
</feature>
<feature type="region of interest" description="Disordered" evidence="1">
    <location>
        <begin position="429"/>
        <end position="485"/>
    </location>
</feature>
<evidence type="ECO:0000313" key="2">
    <source>
        <dbReference type="EMBL" id="KAF9145733.1"/>
    </source>
</evidence>
<evidence type="ECO:0000256" key="1">
    <source>
        <dbReference type="SAM" id="MobiDB-lite"/>
    </source>
</evidence>
<organism evidence="2 3">
    <name type="scientific">Linnemannia schmuckeri</name>
    <dbReference type="NCBI Taxonomy" id="64567"/>
    <lineage>
        <taxon>Eukaryota</taxon>
        <taxon>Fungi</taxon>
        <taxon>Fungi incertae sedis</taxon>
        <taxon>Mucoromycota</taxon>
        <taxon>Mortierellomycotina</taxon>
        <taxon>Mortierellomycetes</taxon>
        <taxon>Mortierellales</taxon>
        <taxon>Mortierellaceae</taxon>
        <taxon>Linnemannia</taxon>
    </lineage>
</organism>
<dbReference type="OrthoDB" id="2417124at2759"/>
<dbReference type="Proteomes" id="UP000748756">
    <property type="component" value="Unassembled WGS sequence"/>
</dbReference>
<feature type="compositionally biased region" description="Low complexity" evidence="1">
    <location>
        <begin position="200"/>
        <end position="218"/>
    </location>
</feature>
<feature type="region of interest" description="Disordered" evidence="1">
    <location>
        <begin position="517"/>
        <end position="536"/>
    </location>
</feature>
<comment type="caution">
    <text evidence="2">The sequence shown here is derived from an EMBL/GenBank/DDBJ whole genome shotgun (WGS) entry which is preliminary data.</text>
</comment>
<feature type="compositionally biased region" description="Polar residues" evidence="1">
    <location>
        <begin position="23"/>
        <end position="32"/>
    </location>
</feature>
<sequence>MADKSHSAGAAPVLARNGCDHYANTNTPTTLQRRNSVRQNSNSSSSGGHGGRENTSSSKILGSVSSNGSGPLSLKRKISNGSLQSKSGRSGIRGGGGNMGQKFGEFLTMSGSLLGSKKRGSDRNIKSAPSNTEATSPSSPTFISSGSNKMAKMTSTMLFSKKDTSASSTSPKTPKSSLLSSIFSSDGRHQPHLPHSPYRSMSTHQTSSSNSNKEGSNNTPSSPMDHDMGGDDYGYPTGQQQQQQKQHGGHQHNGSSWDVVGDDKIVNWELNKTMPTSYYEDEAFGLWIRPNHEARTTISGADVEKAEKEGRDNNNNDAYSYPNAEAKETNRPELEDMEVLEEVLDFSIIILMRASANLYPFIASAHLKSIPFNILWRSLQYKEHNFRNHNIRTLKEYQDYVMADIGCAIQAMNEIYDQQERPFGHPDNFARDTKPRPGVRSPPVIMPPNRAIQPTTNNNSNSNSIQSKGPSCHGSGMFSINTNNGGHLFSNGSNLHIQSPQKRPLIQQQALLTPSSAASPFKKHRRHTSVPGGRPTISSMITSIKQSIPSPISLHSVHPARSSSVEGGYSHPYYSSYPDGTAFLSGLPAGTPTWYSQAGSPEPPNQPSSTHSFTTSFLSSTSSGGCSSSNSNYSGGSHYSFSSVGGEDGGGGGGFFSQSIQTMINSFRHSTIGGGGRGSTAGDSLVSSASSQFMTHPPNLAISPIPLTKQEKKRLHLENQWRVDIMRRKAHLRGWACRAFMTLYEFSLQSAASSLHEEFKDMYRIIRAIVEVDATATEKSHEALAMVLAQAQEREREPFQLRYSQYSTPAPTEKEIHEANEEAVRRFEADFKEEAYKEVSAARAAEVVTTPQMTREVLGGVGHTPSLTPCSSTFSSPTTLSTSCYSAYENMDLFGLQRHPIWDPLMDRLTKFDTTHHELDARNIFHFFRRMSLDSPSVSEPSCQNLLADESRDELLAVLWTLEKCVRERPDAQQSPTWFRLSSSASAVQAIFQAGGVIPYLKELQQKDLRHRDPIQTVHPVTLTGYFKRLLKDCGGLLLKETTALFVELARPATDNGDFWNLEKLSRVDRALLYRVICLDYNRGRVFLQISRLMEQILESSPKDMELDAFALSKMVQVVELSGVLDIKALR</sequence>
<reference evidence="2" key="1">
    <citation type="journal article" date="2020" name="Fungal Divers.">
        <title>Resolving the Mortierellaceae phylogeny through synthesis of multi-gene phylogenetics and phylogenomics.</title>
        <authorList>
            <person name="Vandepol N."/>
            <person name="Liber J."/>
            <person name="Desiro A."/>
            <person name="Na H."/>
            <person name="Kennedy M."/>
            <person name="Barry K."/>
            <person name="Grigoriev I.V."/>
            <person name="Miller A.N."/>
            <person name="O'Donnell K."/>
            <person name="Stajich J.E."/>
            <person name="Bonito G."/>
        </authorList>
    </citation>
    <scope>NUCLEOTIDE SEQUENCE</scope>
    <source>
        <strain evidence="2">NRRL 6426</strain>
    </source>
</reference>
<dbReference type="AlphaFoldDB" id="A0A9P5RS96"/>
<feature type="region of interest" description="Disordered" evidence="1">
    <location>
        <begin position="298"/>
        <end position="330"/>
    </location>
</feature>
<feature type="region of interest" description="Disordered" evidence="1">
    <location>
        <begin position="594"/>
        <end position="616"/>
    </location>
</feature>
<proteinExistence type="predicted"/>